<dbReference type="Pfam" id="PF08352">
    <property type="entry name" value="oligo_HPY"/>
    <property type="match status" value="1"/>
</dbReference>
<name>A0A226C024_9FIRM</name>
<keyword evidence="7" id="KW-0472">Membrane</keyword>
<keyword evidence="3" id="KW-0813">Transport</keyword>
<dbReference type="PANTHER" id="PTHR43297:SF2">
    <property type="entry name" value="DIPEPTIDE TRANSPORT ATP-BINDING PROTEIN DPPD"/>
    <property type="match status" value="1"/>
</dbReference>
<keyword evidence="6" id="KW-0067">ATP-binding</keyword>
<keyword evidence="5" id="KW-0547">Nucleotide-binding</keyword>
<comment type="subcellular location">
    <subcellularLocation>
        <location evidence="1">Membrane</location>
    </subcellularLocation>
</comment>
<evidence type="ECO:0000256" key="6">
    <source>
        <dbReference type="ARBA" id="ARBA00022840"/>
    </source>
</evidence>
<keyword evidence="4" id="KW-1003">Cell membrane</keyword>
<dbReference type="EMBL" id="NIQC01000010">
    <property type="protein sequence ID" value="OWZ83944.1"/>
    <property type="molecule type" value="Genomic_DNA"/>
</dbReference>
<reference evidence="9 10" key="1">
    <citation type="submission" date="2017-06" db="EMBL/GenBank/DDBJ databases">
        <title>Draft Genome Sequence of Natranaerobius trueperi halophilic, alkalithermophilic bacteria from soda lakes.</title>
        <authorList>
            <person name="Zhao B."/>
        </authorList>
    </citation>
    <scope>NUCLEOTIDE SEQUENCE [LARGE SCALE GENOMIC DNA]</scope>
    <source>
        <strain evidence="9 10">DSM 18760</strain>
    </source>
</reference>
<sequence length="94" mass="10780">MKHVIIKAQILKFLKQLCYESNTSITIITHDLGVVAELADRVIVMYAGQIVEDTDVYSLFKNPKHPYTRGLLESTPTLDSRKELTSIEVQYLPW</sequence>
<evidence type="ECO:0000256" key="7">
    <source>
        <dbReference type="ARBA" id="ARBA00023136"/>
    </source>
</evidence>
<dbReference type="PANTHER" id="PTHR43297">
    <property type="entry name" value="OLIGOPEPTIDE TRANSPORT ATP-BINDING PROTEIN APPD"/>
    <property type="match status" value="1"/>
</dbReference>
<evidence type="ECO:0000256" key="3">
    <source>
        <dbReference type="ARBA" id="ARBA00022448"/>
    </source>
</evidence>
<dbReference type="SUPFAM" id="SSF52540">
    <property type="entry name" value="P-loop containing nucleoside triphosphate hydrolases"/>
    <property type="match status" value="1"/>
</dbReference>
<dbReference type="InterPro" id="IPR013563">
    <property type="entry name" value="Oligopep_ABC_C"/>
</dbReference>
<dbReference type="InterPro" id="IPR027417">
    <property type="entry name" value="P-loop_NTPase"/>
</dbReference>
<feature type="domain" description="Oligopeptide/dipeptide ABC transporter C-terminal" evidence="8">
    <location>
        <begin position="51"/>
        <end position="87"/>
    </location>
</feature>
<gene>
    <name evidence="9" type="ORF">CDO51_06040</name>
</gene>
<dbReference type="Gene3D" id="3.40.50.300">
    <property type="entry name" value="P-loop containing nucleotide triphosphate hydrolases"/>
    <property type="match status" value="1"/>
</dbReference>
<evidence type="ECO:0000313" key="10">
    <source>
        <dbReference type="Proteomes" id="UP000214588"/>
    </source>
</evidence>
<organism evidence="9 10">
    <name type="scientific">Natranaerobius trueperi</name>
    <dbReference type="NCBI Taxonomy" id="759412"/>
    <lineage>
        <taxon>Bacteria</taxon>
        <taxon>Bacillati</taxon>
        <taxon>Bacillota</taxon>
        <taxon>Clostridia</taxon>
        <taxon>Natranaerobiales</taxon>
        <taxon>Natranaerobiaceae</taxon>
        <taxon>Natranaerobius</taxon>
    </lineage>
</organism>
<dbReference type="OrthoDB" id="9806285at2"/>
<evidence type="ECO:0000313" key="9">
    <source>
        <dbReference type="EMBL" id="OWZ83944.1"/>
    </source>
</evidence>
<evidence type="ECO:0000256" key="4">
    <source>
        <dbReference type="ARBA" id="ARBA00022475"/>
    </source>
</evidence>
<dbReference type="GO" id="GO:0015833">
    <property type="term" value="P:peptide transport"/>
    <property type="evidence" value="ECO:0007669"/>
    <property type="project" value="InterPro"/>
</dbReference>
<evidence type="ECO:0000256" key="1">
    <source>
        <dbReference type="ARBA" id="ARBA00004370"/>
    </source>
</evidence>
<dbReference type="GO" id="GO:0016020">
    <property type="term" value="C:membrane"/>
    <property type="evidence" value="ECO:0007669"/>
    <property type="project" value="UniProtKB-SubCell"/>
</dbReference>
<dbReference type="GO" id="GO:0005524">
    <property type="term" value="F:ATP binding"/>
    <property type="evidence" value="ECO:0007669"/>
    <property type="project" value="UniProtKB-KW"/>
</dbReference>
<dbReference type="AlphaFoldDB" id="A0A226C024"/>
<keyword evidence="10" id="KW-1185">Reference proteome</keyword>
<comment type="similarity">
    <text evidence="2">Belongs to the ABC transporter superfamily.</text>
</comment>
<dbReference type="Proteomes" id="UP000214588">
    <property type="component" value="Unassembled WGS sequence"/>
</dbReference>
<accession>A0A226C024</accession>
<evidence type="ECO:0000259" key="8">
    <source>
        <dbReference type="Pfam" id="PF08352"/>
    </source>
</evidence>
<evidence type="ECO:0000256" key="2">
    <source>
        <dbReference type="ARBA" id="ARBA00005417"/>
    </source>
</evidence>
<proteinExistence type="inferred from homology"/>
<dbReference type="InterPro" id="IPR050388">
    <property type="entry name" value="ABC_Ni/Peptide_Import"/>
</dbReference>
<evidence type="ECO:0000256" key="5">
    <source>
        <dbReference type="ARBA" id="ARBA00022741"/>
    </source>
</evidence>
<comment type="caution">
    <text evidence="9">The sequence shown here is derived from an EMBL/GenBank/DDBJ whole genome shotgun (WGS) entry which is preliminary data.</text>
</comment>
<protein>
    <recommendedName>
        <fullName evidence="8">Oligopeptide/dipeptide ABC transporter C-terminal domain-containing protein</fullName>
    </recommendedName>
</protein>